<proteinExistence type="inferred from homology"/>
<dbReference type="GO" id="GO:0005506">
    <property type="term" value="F:iron ion binding"/>
    <property type="evidence" value="ECO:0007669"/>
    <property type="project" value="InterPro"/>
</dbReference>
<dbReference type="PANTHER" id="PTHR24302">
    <property type="entry name" value="CYTOCHROME P450 FAMILY 3"/>
    <property type="match status" value="1"/>
</dbReference>
<dbReference type="SUPFAM" id="SSF48264">
    <property type="entry name" value="Cytochrome P450"/>
    <property type="match status" value="1"/>
</dbReference>
<gene>
    <name evidence="6" type="ORF">CHT98_15210</name>
</gene>
<evidence type="ECO:0000256" key="3">
    <source>
        <dbReference type="ARBA" id="ARBA00022723"/>
    </source>
</evidence>
<evidence type="ECO:0000256" key="5">
    <source>
        <dbReference type="ARBA" id="ARBA00023004"/>
    </source>
</evidence>
<keyword evidence="2" id="KW-0349">Heme</keyword>
<name>A0A235HDK0_AZOBR</name>
<evidence type="ECO:0000256" key="4">
    <source>
        <dbReference type="ARBA" id="ARBA00023002"/>
    </source>
</evidence>
<comment type="similarity">
    <text evidence="1">Belongs to the cytochrome P450 family.</text>
</comment>
<geneLocation type="plasmid" evidence="6">
    <name>unnamed</name>
</geneLocation>
<sequence length="437" mass="49433">MHPIPRDASPDSTLALLSEGYRFVMNRCERHGTDIFETRLMLRKAICVMGEEAAGMFYEPDRFTRKGAMPITTLMLLQDRGAAQTLDGEAHRWRKRMLMALMEPENIRRLCAEVATEWRAGLPGWETAARIVLLDAVRAILCRAVCRWAGVPLTGEEGGRRTAEFAAMIDGAGAVGPRNWRGLLLRTRTERWARGLIEDARAGRPGMVEGGIEGRALNVIATHRDPDGNLLDTTTAAVELINILRPVVAIAQYVVFAAMALHEHPEQRTALQDASPEELERFVQEVRRFYPFFPLVGGRVRMPFEWRGHRFAEGTWVLLDLYGTCHDPRIWNDPERFRPERFRGREPGAFALIPQGGGPHLRGHRCAGEWITIEVVKTAVRLLNREMRYTVPAQDLALDLSRMPAVPRSRFVIEHVEPRRRADAVLDPPVALSRRAH</sequence>
<dbReference type="PANTHER" id="PTHR24302:SF15">
    <property type="entry name" value="FATTY-ACID PEROXYGENASE"/>
    <property type="match status" value="1"/>
</dbReference>
<dbReference type="GO" id="GO:0016705">
    <property type="term" value="F:oxidoreductase activity, acting on paired donors, with incorporation or reduction of molecular oxygen"/>
    <property type="evidence" value="ECO:0007669"/>
    <property type="project" value="InterPro"/>
</dbReference>
<dbReference type="GO" id="GO:0020037">
    <property type="term" value="F:heme binding"/>
    <property type="evidence" value="ECO:0007669"/>
    <property type="project" value="InterPro"/>
</dbReference>
<dbReference type="GO" id="GO:0004497">
    <property type="term" value="F:monooxygenase activity"/>
    <property type="evidence" value="ECO:0007669"/>
    <property type="project" value="InterPro"/>
</dbReference>
<keyword evidence="5" id="KW-0408">Iron</keyword>
<organism evidence="6 7">
    <name type="scientific">Azospirillum brasilense</name>
    <dbReference type="NCBI Taxonomy" id="192"/>
    <lineage>
        <taxon>Bacteria</taxon>
        <taxon>Pseudomonadati</taxon>
        <taxon>Pseudomonadota</taxon>
        <taxon>Alphaproteobacteria</taxon>
        <taxon>Rhodospirillales</taxon>
        <taxon>Azospirillaceae</taxon>
        <taxon>Azospirillum</taxon>
    </lineage>
</organism>
<dbReference type="InterPro" id="IPR036396">
    <property type="entry name" value="Cyt_P450_sf"/>
</dbReference>
<accession>A0A235HDK0</accession>
<dbReference type="Pfam" id="PF00067">
    <property type="entry name" value="p450"/>
    <property type="match status" value="1"/>
</dbReference>
<dbReference type="Proteomes" id="UP000215367">
    <property type="component" value="Unassembled WGS sequence"/>
</dbReference>
<dbReference type="EMBL" id="NOWT01000013">
    <property type="protein sequence ID" value="OYD83544.1"/>
    <property type="molecule type" value="Genomic_DNA"/>
</dbReference>
<dbReference type="InterPro" id="IPR001128">
    <property type="entry name" value="Cyt_P450"/>
</dbReference>
<keyword evidence="3" id="KW-0479">Metal-binding</keyword>
<protein>
    <submittedName>
        <fullName evidence="6">Cytochrome P450</fullName>
    </submittedName>
</protein>
<comment type="caution">
    <text evidence="6">The sequence shown here is derived from an EMBL/GenBank/DDBJ whole genome shotgun (WGS) entry which is preliminary data.</text>
</comment>
<keyword evidence="4" id="KW-0560">Oxidoreductase</keyword>
<evidence type="ECO:0000313" key="7">
    <source>
        <dbReference type="Proteomes" id="UP000215367"/>
    </source>
</evidence>
<dbReference type="CDD" id="cd11067">
    <property type="entry name" value="CYP152"/>
    <property type="match status" value="1"/>
</dbReference>
<keyword evidence="6" id="KW-0614">Plasmid</keyword>
<dbReference type="InterPro" id="IPR050705">
    <property type="entry name" value="Cytochrome_P450_3A"/>
</dbReference>
<evidence type="ECO:0000256" key="2">
    <source>
        <dbReference type="ARBA" id="ARBA00022617"/>
    </source>
</evidence>
<dbReference type="AlphaFoldDB" id="A0A235HDK0"/>
<dbReference type="Gene3D" id="1.10.630.10">
    <property type="entry name" value="Cytochrome P450"/>
    <property type="match status" value="1"/>
</dbReference>
<dbReference type="RefSeq" id="WP_094304159.1">
    <property type="nucleotide sequence ID" value="NZ_NOWT01000013.1"/>
</dbReference>
<reference evidence="6 7" key="1">
    <citation type="submission" date="2017-07" db="EMBL/GenBank/DDBJ databases">
        <title>Whole genome sequence of Azospirillum brasilense 2A1, a potential biofertilizer strain.</title>
        <authorList>
            <person name="Fontana C.A."/>
            <person name="Toffoli L.M."/>
            <person name="Salazar S.M."/>
            <person name="Puglisi E."/>
            <person name="Pedraza R."/>
            <person name="Bassi D."/>
            <person name="Cocconcelli P.S."/>
        </authorList>
    </citation>
    <scope>NUCLEOTIDE SEQUENCE [LARGE SCALE GENOMIC DNA]</scope>
    <source>
        <strain evidence="6 7">2A1</strain>
        <plasmid evidence="6">unnamed</plasmid>
    </source>
</reference>
<evidence type="ECO:0000256" key="1">
    <source>
        <dbReference type="ARBA" id="ARBA00010617"/>
    </source>
</evidence>
<evidence type="ECO:0000313" key="6">
    <source>
        <dbReference type="EMBL" id="OYD83544.1"/>
    </source>
</evidence>